<sequence length="67" mass="7526">MGCAGIRMITGIAYMLNVYFCCTSRQPPQCVINLMFEDIDSRIIVNLVCVTKWGDMLLAKSRDMCAT</sequence>
<accession>A0A423HME9</accession>
<comment type="caution">
    <text evidence="1">The sequence shown here is derived from an EMBL/GenBank/DDBJ whole genome shotgun (WGS) entry which is preliminary data.</text>
</comment>
<organism evidence="1 2">
    <name type="scientific">Pseudomonas frederiksbergensis</name>
    <dbReference type="NCBI Taxonomy" id="104087"/>
    <lineage>
        <taxon>Bacteria</taxon>
        <taxon>Pseudomonadati</taxon>
        <taxon>Pseudomonadota</taxon>
        <taxon>Gammaproteobacteria</taxon>
        <taxon>Pseudomonadales</taxon>
        <taxon>Pseudomonadaceae</taxon>
        <taxon>Pseudomonas</taxon>
    </lineage>
</organism>
<reference evidence="1 2" key="1">
    <citation type="submission" date="2016-10" db="EMBL/GenBank/DDBJ databases">
        <title>Comparative genome analysis of multiple Pseudomonas spp. focuses on biocontrol and plant growth promoting traits.</title>
        <authorList>
            <person name="Tao X.-Y."/>
            <person name="Taylor C.G."/>
        </authorList>
    </citation>
    <scope>NUCLEOTIDE SEQUENCE [LARGE SCALE GENOMIC DNA]</scope>
    <source>
        <strain evidence="1 2">36C6</strain>
    </source>
</reference>
<dbReference type="Proteomes" id="UP000284002">
    <property type="component" value="Unassembled WGS sequence"/>
</dbReference>
<proteinExistence type="predicted"/>
<dbReference type="AlphaFoldDB" id="A0A423HME9"/>
<dbReference type="EMBL" id="MOBM01000025">
    <property type="protein sequence ID" value="RON14374.1"/>
    <property type="molecule type" value="Genomic_DNA"/>
</dbReference>
<gene>
    <name evidence="1" type="ORF">BK662_17905</name>
</gene>
<evidence type="ECO:0000313" key="1">
    <source>
        <dbReference type="EMBL" id="RON14374.1"/>
    </source>
</evidence>
<protein>
    <submittedName>
        <fullName evidence="1">Uncharacterized protein</fullName>
    </submittedName>
</protein>
<name>A0A423HME9_9PSED</name>
<evidence type="ECO:0000313" key="2">
    <source>
        <dbReference type="Proteomes" id="UP000284002"/>
    </source>
</evidence>